<name>A0ABQ0AB61_9GAMM</name>
<dbReference type="Proteomes" id="UP001465153">
    <property type="component" value="Unassembled WGS sequence"/>
</dbReference>
<proteinExistence type="inferred from homology"/>
<sequence length="307" mass="34617">MTTAYITHDHCEKHDLGEEHPEAPQRLGSIQNRLISGQLLDFLRWTDAQQATREQLIATHDEAYVDSIFERAPIQDHVELDPDTFLTPHTLDAALHAAGSVVQAVDMVFNGEVKNAFCAVRPPGHHAEYDRAMGFCVFNNIAVGARHAINEYGLKRIAIVDFDVHHGNGTESIFQRDSRVLYASSYQHPFFPFSDPGESHDNIIHMPLSAGSGSQEFREIIHQQLLPELEKFKPELVMISAGFDAHKEDFMGQIRLKDEDYTWITNELLAIADRHCQGRLVSVLEGGYDLDSLGRSTFCHLKSLMKL</sequence>
<protein>
    <submittedName>
        <fullName evidence="3">Histone deacetylase family protein</fullName>
    </submittedName>
</protein>
<comment type="caution">
    <text evidence="3">The sequence shown here is derived from an EMBL/GenBank/DDBJ whole genome shotgun (WGS) entry which is preliminary data.</text>
</comment>
<accession>A0ABQ0AB61</accession>
<dbReference type="PANTHER" id="PTHR10625:SF10">
    <property type="entry name" value="HISTONE DEACETYLASE HDAC1"/>
    <property type="match status" value="1"/>
</dbReference>
<reference evidence="3 4" key="1">
    <citation type="submission" date="2024-04" db="EMBL/GenBank/DDBJ databases">
        <title>Draft genome sequence of Sessilibacter corallicola NBRC 116591.</title>
        <authorList>
            <person name="Miyakawa T."/>
            <person name="Kusuya Y."/>
            <person name="Miura T."/>
        </authorList>
    </citation>
    <scope>NUCLEOTIDE SEQUENCE [LARGE SCALE GENOMIC DNA]</scope>
    <source>
        <strain evidence="3 4">KU-00831-HH</strain>
    </source>
</reference>
<dbReference type="RefSeq" id="WP_353303586.1">
    <property type="nucleotide sequence ID" value="NZ_BAABWN010000008.1"/>
</dbReference>
<evidence type="ECO:0000256" key="1">
    <source>
        <dbReference type="ARBA" id="ARBA00005947"/>
    </source>
</evidence>
<dbReference type="InterPro" id="IPR023696">
    <property type="entry name" value="Ureohydrolase_dom_sf"/>
</dbReference>
<evidence type="ECO:0000313" key="3">
    <source>
        <dbReference type="EMBL" id="GAA6168889.1"/>
    </source>
</evidence>
<dbReference type="InterPro" id="IPR037138">
    <property type="entry name" value="His_deacetylse_dom_sf"/>
</dbReference>
<dbReference type="SUPFAM" id="SSF52768">
    <property type="entry name" value="Arginase/deacetylase"/>
    <property type="match status" value="1"/>
</dbReference>
<evidence type="ECO:0000259" key="2">
    <source>
        <dbReference type="Pfam" id="PF00850"/>
    </source>
</evidence>
<dbReference type="Pfam" id="PF00850">
    <property type="entry name" value="Hist_deacetyl"/>
    <property type="match status" value="1"/>
</dbReference>
<evidence type="ECO:0000313" key="4">
    <source>
        <dbReference type="Proteomes" id="UP001465153"/>
    </source>
</evidence>
<comment type="similarity">
    <text evidence="1">Belongs to the histone deacetylase family.</text>
</comment>
<feature type="domain" description="Histone deacetylase" evidence="2">
    <location>
        <begin position="20"/>
        <end position="302"/>
    </location>
</feature>
<dbReference type="InterPro" id="IPR000286">
    <property type="entry name" value="HDACs"/>
</dbReference>
<keyword evidence="4" id="KW-1185">Reference proteome</keyword>
<organism evidence="3 4">
    <name type="scientific">Sessilibacter corallicola</name>
    <dbReference type="NCBI Taxonomy" id="2904075"/>
    <lineage>
        <taxon>Bacteria</taxon>
        <taxon>Pseudomonadati</taxon>
        <taxon>Pseudomonadota</taxon>
        <taxon>Gammaproteobacteria</taxon>
        <taxon>Cellvibrionales</taxon>
        <taxon>Cellvibrionaceae</taxon>
        <taxon>Sessilibacter</taxon>
    </lineage>
</organism>
<dbReference type="Gene3D" id="3.40.800.20">
    <property type="entry name" value="Histone deacetylase domain"/>
    <property type="match status" value="1"/>
</dbReference>
<dbReference type="InterPro" id="IPR023801">
    <property type="entry name" value="His_deacetylse_dom"/>
</dbReference>
<dbReference type="PANTHER" id="PTHR10625">
    <property type="entry name" value="HISTONE DEACETYLASE HDAC1-RELATED"/>
    <property type="match status" value="1"/>
</dbReference>
<dbReference type="EMBL" id="BAABWN010000008">
    <property type="protein sequence ID" value="GAA6168889.1"/>
    <property type="molecule type" value="Genomic_DNA"/>
</dbReference>
<dbReference type="CDD" id="cd11599">
    <property type="entry name" value="HDAC_classII_2"/>
    <property type="match status" value="1"/>
</dbReference>
<dbReference type="PRINTS" id="PR01270">
    <property type="entry name" value="HDASUPER"/>
</dbReference>
<gene>
    <name evidence="3" type="ORF">NBRC116591_27000</name>
</gene>